<dbReference type="GO" id="GO:0008094">
    <property type="term" value="F:ATP-dependent activity, acting on DNA"/>
    <property type="evidence" value="ECO:0007669"/>
    <property type="project" value="TreeGrafter"/>
</dbReference>
<dbReference type="InterPro" id="IPR049730">
    <property type="entry name" value="SNF2/RAD54-like_C"/>
</dbReference>
<evidence type="ECO:0000256" key="2">
    <source>
        <dbReference type="ARBA" id="ARBA00004496"/>
    </source>
</evidence>
<evidence type="ECO:0000256" key="14">
    <source>
        <dbReference type="ARBA" id="ARBA00022833"/>
    </source>
</evidence>
<dbReference type="AlphaFoldDB" id="A0A6J2RZE6"/>
<comment type="similarity">
    <text evidence="3">Belongs to the SNF2/RAD54 helicase family.</text>
</comment>
<keyword evidence="12" id="KW-0378">Hydrolase</keyword>
<evidence type="ECO:0000313" key="32">
    <source>
        <dbReference type="RefSeq" id="XP_029315721.1"/>
    </source>
</evidence>
<feature type="compositionally biased region" description="Basic and acidic residues" evidence="27">
    <location>
        <begin position="587"/>
        <end position="601"/>
    </location>
</feature>
<keyword evidence="20" id="KW-0539">Nucleus</keyword>
<evidence type="ECO:0000256" key="21">
    <source>
        <dbReference type="ARBA" id="ARBA00055750"/>
    </source>
</evidence>
<dbReference type="GeneID" id="115026854"/>
<feature type="region of interest" description="Disordered" evidence="27">
    <location>
        <begin position="845"/>
        <end position="865"/>
    </location>
</feature>
<evidence type="ECO:0000256" key="12">
    <source>
        <dbReference type="ARBA" id="ARBA00022801"/>
    </source>
</evidence>
<keyword evidence="13" id="KW-0347">Helicase</keyword>
<keyword evidence="18" id="KW-0804">Transcription</keyword>
<comment type="subunit">
    <text evidence="22">Interacts with CDC5L. Part of the spliceosome.</text>
</comment>
<evidence type="ECO:0000256" key="20">
    <source>
        <dbReference type="ARBA" id="ARBA00023242"/>
    </source>
</evidence>
<dbReference type="GO" id="GO:0016787">
    <property type="term" value="F:hydrolase activity"/>
    <property type="evidence" value="ECO:0007669"/>
    <property type="project" value="UniProtKB-KW"/>
</dbReference>
<evidence type="ECO:0000259" key="28">
    <source>
        <dbReference type="PROSITE" id="PS51192"/>
    </source>
</evidence>
<dbReference type="InterPro" id="IPR010666">
    <property type="entry name" value="Znf_GRF"/>
</dbReference>
<keyword evidence="15" id="KW-0067">ATP-binding</keyword>
<dbReference type="CTD" id="8458"/>
<evidence type="ECO:0000256" key="26">
    <source>
        <dbReference type="PROSITE-ProRule" id="PRU01343"/>
    </source>
</evidence>
<reference evidence="32" key="1">
    <citation type="submission" date="2025-08" db="UniProtKB">
        <authorList>
            <consortium name="RefSeq"/>
        </authorList>
    </citation>
    <scope>IDENTIFICATION</scope>
</reference>
<evidence type="ECO:0000256" key="25">
    <source>
        <dbReference type="ARBA" id="ARBA00082628"/>
    </source>
</evidence>
<feature type="domain" description="Helicase ATP-binding" evidence="28">
    <location>
        <begin position="552"/>
        <end position="760"/>
    </location>
</feature>
<dbReference type="SMART" id="SM00490">
    <property type="entry name" value="HELICc"/>
    <property type="match status" value="1"/>
</dbReference>
<dbReference type="FunFam" id="3.40.50.300:FF:001502">
    <property type="entry name" value="Transcription termination factor 2"/>
    <property type="match status" value="1"/>
</dbReference>
<sequence>MEKILCNVHGSICMLKTGVKDGPNKGKSFYVCVDKQGCDFNHVASISPSHCLQHEDSMVELQALTYSLQQQSHRLFYRCILGKKGGQKWCGNVPWTVPEKEKRNPLSYTQLQPSCLPHVQNPFKASGKTDKDSEWRRMQRGRGDEKRSEEKDSKASHKAEGRASCQKENVESVGARVEAEDEGKRNSVDSYRGKQLPLGMKLKKRVSDEERNSPKANTVETVTDEAQDKTKGKHGEQGEAEKTNSTFGVEAVHLEKMNQTSQDPRKDSPQHPASGKTCLVERKDATVKESVSTTNTSNPTSTKPTPSESSQTKTHRAAAAAADDDDDDDDVVVVSVKPPTQKTPPVAAVQKTLTTFAGFQPASKVKGQAVPKELHSRLAAQLQQKKATLSVVNVAALPDKGERLRTQVKELEDALESMNLAAASQPGSEVGHNSGDAHPGRSHVNPFSRKGGTILLPAPPAQHLASGSSLGLQLSQGRTQMYGATSQAQSFYGGRMTEGRLLAVKNATCDTIDHLHKSQESCPDAEAEVPDPKGIKVTLLAHQRRALAWLLWRETQNPCGGILADDMGLGKTLTMIALILAKKAKAKEEEEKKKKEEKKPDGWISKTDSSPVVSKSTLIICPASLIHHWKREIERHVKTGKLTVYLYHGPNRERSAKVLADYDVVVTTYSLVSKEIPVQKEGPDKPSKDADDVPSSSGPLLRVTWARLVLDEGHNIKNPKVQTSMAVCQLRAHARWAVTGTPIQNNLLDMYSLLKFLRCAPFDEFKVWKSQVDNGSNRGRERLNILTRTLLLRRTKTQRDSSGQPLVSLPDRTCEVHQLKLSQDEQAVYDVVFAQSRSTLQNYLKRHEGSDVKKRNPSSSNPFDKVAQEFGMSQTDPAVSSSQQPQQASSTIHILSLLLRLRQCCCHLSLLKKTLDTSELQGDGIVLSLEEQLNALSLSSIPSPSGTHASDTVALNGTRFPSKLFEDTSESTKIAAIVSELEAIRQKGDDQKSVIVSQWTSMLKIVAVHLRQMGLRYAVIDGTVNPKRRMDLVEEFNTNPGGPQVMLVSLCAGGVGLNLIGGNHLFLMDMHWNPALEDQACDRIYRVGQRKDVTIHRFVCDGTVEEKISTLQGKKKELAQNVLSGTGSTFTKLSLADLKIIFGV</sequence>
<dbReference type="PROSITE" id="PS51194">
    <property type="entry name" value="HELICASE_CTER"/>
    <property type="match status" value="1"/>
</dbReference>
<dbReference type="GO" id="GO:0003677">
    <property type="term" value="F:DNA binding"/>
    <property type="evidence" value="ECO:0007669"/>
    <property type="project" value="UniProtKB-KW"/>
</dbReference>
<dbReference type="InterPro" id="IPR050628">
    <property type="entry name" value="SNF2_RAD54_helicase_TF"/>
</dbReference>
<comment type="subcellular location">
    <subcellularLocation>
        <location evidence="2">Cytoplasm</location>
    </subcellularLocation>
    <subcellularLocation>
        <location evidence="1">Nucleus</location>
    </subcellularLocation>
</comment>
<dbReference type="GO" id="GO:0005737">
    <property type="term" value="C:cytoplasm"/>
    <property type="evidence" value="ECO:0007669"/>
    <property type="project" value="UniProtKB-SubCell"/>
</dbReference>
<evidence type="ECO:0000313" key="31">
    <source>
        <dbReference type="Proteomes" id="UP000504630"/>
    </source>
</evidence>
<dbReference type="KEGG" id="cgob:115026854"/>
<protein>
    <recommendedName>
        <fullName evidence="23">Transcription termination factor 2</fullName>
    </recommendedName>
    <alternativeName>
        <fullName evidence="25">RNA polymerase II termination factor</fullName>
    </alternativeName>
    <alternativeName>
        <fullName evidence="24">Transcription release factor 2</fullName>
    </alternativeName>
</protein>
<dbReference type="InterPro" id="IPR027417">
    <property type="entry name" value="P-loop_NTPase"/>
</dbReference>
<comment type="function">
    <text evidence="21">DsDNA-dependent ATPase which acts as a transcription termination factor by coupling ATP hydrolysis with removal of RNA polymerase II from the DNA template. May contribute to mitotic transcription repression. May also be involved in pre-mRNA splicing.</text>
</comment>
<evidence type="ECO:0000256" key="8">
    <source>
        <dbReference type="ARBA" id="ARBA00022723"/>
    </source>
</evidence>
<feature type="region of interest" description="Disordered" evidence="27">
    <location>
        <begin position="677"/>
        <end position="698"/>
    </location>
</feature>
<keyword evidence="9" id="KW-0747">Spliceosome</keyword>
<feature type="compositionally biased region" description="Basic and acidic residues" evidence="27">
    <location>
        <begin position="226"/>
        <end position="242"/>
    </location>
</feature>
<evidence type="ECO:0000256" key="6">
    <source>
        <dbReference type="ARBA" id="ARBA00022553"/>
    </source>
</evidence>
<evidence type="ECO:0000256" key="15">
    <source>
        <dbReference type="ARBA" id="ARBA00022840"/>
    </source>
</evidence>
<dbReference type="GO" id="GO:0006281">
    <property type="term" value="P:DNA repair"/>
    <property type="evidence" value="ECO:0007669"/>
    <property type="project" value="TreeGrafter"/>
</dbReference>
<dbReference type="CDD" id="cd18793">
    <property type="entry name" value="SF2_C_SNF"/>
    <property type="match status" value="1"/>
</dbReference>
<keyword evidence="5" id="KW-0963">Cytoplasm</keyword>
<feature type="domain" description="Helicase C-terminal" evidence="29">
    <location>
        <begin position="976"/>
        <end position="1134"/>
    </location>
</feature>
<feature type="compositionally biased region" description="Basic and acidic residues" evidence="27">
    <location>
        <begin position="845"/>
        <end position="854"/>
    </location>
</feature>
<feature type="region of interest" description="Disordered" evidence="27">
    <location>
        <begin position="113"/>
        <end position="330"/>
    </location>
</feature>
<gene>
    <name evidence="32" type="primary">ttf2</name>
</gene>
<keyword evidence="7" id="KW-0507">mRNA processing</keyword>
<dbReference type="GO" id="GO:0005681">
    <property type="term" value="C:spliceosomal complex"/>
    <property type="evidence" value="ECO:0007669"/>
    <property type="project" value="UniProtKB-KW"/>
</dbReference>
<accession>A0A6J2RZE6</accession>
<dbReference type="SMART" id="SM00487">
    <property type="entry name" value="DEXDc"/>
    <property type="match status" value="1"/>
</dbReference>
<dbReference type="GO" id="GO:0008270">
    <property type="term" value="F:zinc ion binding"/>
    <property type="evidence" value="ECO:0007669"/>
    <property type="project" value="UniProtKB-KW"/>
</dbReference>
<evidence type="ECO:0000259" key="30">
    <source>
        <dbReference type="PROSITE" id="PS51999"/>
    </source>
</evidence>
<dbReference type="PROSITE" id="PS51999">
    <property type="entry name" value="ZF_GRF"/>
    <property type="match status" value="1"/>
</dbReference>
<keyword evidence="4" id="KW-0806">Transcription termination</keyword>
<dbReference type="PANTHER" id="PTHR45626">
    <property type="entry name" value="TRANSCRIPTION TERMINATION FACTOR 2-RELATED"/>
    <property type="match status" value="1"/>
</dbReference>
<feature type="compositionally biased region" description="Basic and acidic residues" evidence="27">
    <location>
        <begin position="127"/>
        <end position="161"/>
    </location>
</feature>
<keyword evidence="11 26" id="KW-0863">Zinc-finger</keyword>
<dbReference type="RefSeq" id="XP_029315721.1">
    <property type="nucleotide sequence ID" value="XM_029459861.1"/>
</dbReference>
<dbReference type="Pfam" id="PF00176">
    <property type="entry name" value="SNF2-rel_dom"/>
    <property type="match status" value="1"/>
</dbReference>
<evidence type="ECO:0000256" key="11">
    <source>
        <dbReference type="ARBA" id="ARBA00022771"/>
    </source>
</evidence>
<dbReference type="GO" id="GO:0006353">
    <property type="term" value="P:DNA-templated transcription termination"/>
    <property type="evidence" value="ECO:0007669"/>
    <property type="project" value="UniProtKB-KW"/>
</dbReference>
<dbReference type="GO" id="GO:0004386">
    <property type="term" value="F:helicase activity"/>
    <property type="evidence" value="ECO:0007669"/>
    <property type="project" value="UniProtKB-KW"/>
</dbReference>
<evidence type="ECO:0000256" key="4">
    <source>
        <dbReference type="ARBA" id="ARBA00022472"/>
    </source>
</evidence>
<feature type="region of interest" description="Disordered" evidence="27">
    <location>
        <begin position="422"/>
        <end position="457"/>
    </location>
</feature>
<dbReference type="OrthoDB" id="423559at2759"/>
<evidence type="ECO:0000256" key="24">
    <source>
        <dbReference type="ARBA" id="ARBA00079067"/>
    </source>
</evidence>
<dbReference type="FunCoup" id="A0A6J2RZE6">
    <property type="interactions" value="584"/>
</dbReference>
<dbReference type="SUPFAM" id="SSF52540">
    <property type="entry name" value="P-loop containing nucleoside triphosphate hydrolases"/>
    <property type="match status" value="2"/>
</dbReference>
<dbReference type="PROSITE" id="PS51192">
    <property type="entry name" value="HELICASE_ATP_BIND_1"/>
    <property type="match status" value="1"/>
</dbReference>
<dbReference type="GO" id="GO:0008380">
    <property type="term" value="P:RNA splicing"/>
    <property type="evidence" value="ECO:0007669"/>
    <property type="project" value="UniProtKB-KW"/>
</dbReference>
<dbReference type="Pfam" id="PF06839">
    <property type="entry name" value="Zn_ribbon_GRF"/>
    <property type="match status" value="1"/>
</dbReference>
<keyword evidence="17" id="KW-0238">DNA-binding</keyword>
<organism evidence="31 32">
    <name type="scientific">Cottoperca gobio</name>
    <name type="common">Frogmouth</name>
    <name type="synonym">Aphritis gobio</name>
    <dbReference type="NCBI Taxonomy" id="56716"/>
    <lineage>
        <taxon>Eukaryota</taxon>
        <taxon>Metazoa</taxon>
        <taxon>Chordata</taxon>
        <taxon>Craniata</taxon>
        <taxon>Vertebrata</taxon>
        <taxon>Euteleostomi</taxon>
        <taxon>Actinopterygii</taxon>
        <taxon>Neopterygii</taxon>
        <taxon>Teleostei</taxon>
        <taxon>Neoteleostei</taxon>
        <taxon>Acanthomorphata</taxon>
        <taxon>Eupercaria</taxon>
        <taxon>Perciformes</taxon>
        <taxon>Notothenioidei</taxon>
        <taxon>Bovichtidae</taxon>
        <taxon>Cottoperca</taxon>
    </lineage>
</organism>
<dbReference type="GO" id="GO:0006397">
    <property type="term" value="P:mRNA processing"/>
    <property type="evidence" value="ECO:0007669"/>
    <property type="project" value="UniProtKB-KW"/>
</dbReference>
<dbReference type="PANTHER" id="PTHR45626:SF50">
    <property type="entry name" value="TRANSCRIPTION TERMINATION FACTOR 2"/>
    <property type="match status" value="1"/>
</dbReference>
<keyword evidence="31" id="KW-1185">Reference proteome</keyword>
<dbReference type="Proteomes" id="UP000504630">
    <property type="component" value="Chromosome 21"/>
</dbReference>
<dbReference type="Pfam" id="PF00271">
    <property type="entry name" value="Helicase_C"/>
    <property type="match status" value="1"/>
</dbReference>
<evidence type="ECO:0000256" key="9">
    <source>
        <dbReference type="ARBA" id="ARBA00022728"/>
    </source>
</evidence>
<dbReference type="FunFam" id="3.40.50.10810:FF:000043">
    <property type="entry name" value="Transcription termination factor 2"/>
    <property type="match status" value="1"/>
</dbReference>
<evidence type="ECO:0000256" key="22">
    <source>
        <dbReference type="ARBA" id="ARBA00063699"/>
    </source>
</evidence>
<evidence type="ECO:0000256" key="18">
    <source>
        <dbReference type="ARBA" id="ARBA00023163"/>
    </source>
</evidence>
<evidence type="ECO:0000256" key="5">
    <source>
        <dbReference type="ARBA" id="ARBA00022490"/>
    </source>
</evidence>
<feature type="compositionally biased region" description="Low complexity" evidence="27">
    <location>
        <begin position="289"/>
        <end position="321"/>
    </location>
</feature>
<evidence type="ECO:0000259" key="29">
    <source>
        <dbReference type="PROSITE" id="PS51194"/>
    </source>
</evidence>
<evidence type="ECO:0000256" key="19">
    <source>
        <dbReference type="ARBA" id="ARBA00023187"/>
    </source>
</evidence>
<keyword evidence="14" id="KW-0862">Zinc</keyword>
<dbReference type="InParanoid" id="A0A6J2RZE6"/>
<feature type="domain" description="GRF-type" evidence="30">
    <location>
        <begin position="6"/>
        <end position="47"/>
    </location>
</feature>
<evidence type="ECO:0000256" key="7">
    <source>
        <dbReference type="ARBA" id="ARBA00022664"/>
    </source>
</evidence>
<keyword evidence="6" id="KW-0597">Phosphoprotein</keyword>
<dbReference type="InterPro" id="IPR038718">
    <property type="entry name" value="SNF2-like_sf"/>
</dbReference>
<keyword evidence="8" id="KW-0479">Metal-binding</keyword>
<evidence type="ECO:0000256" key="16">
    <source>
        <dbReference type="ARBA" id="ARBA00023015"/>
    </source>
</evidence>
<evidence type="ECO:0000256" key="27">
    <source>
        <dbReference type="SAM" id="MobiDB-lite"/>
    </source>
</evidence>
<dbReference type="CDD" id="cd18072">
    <property type="entry name" value="DEXHc_TTF2"/>
    <property type="match status" value="1"/>
</dbReference>
<keyword evidence="19" id="KW-0508">mRNA splicing</keyword>
<evidence type="ECO:0000256" key="17">
    <source>
        <dbReference type="ARBA" id="ARBA00023125"/>
    </source>
</evidence>
<dbReference type="Gene3D" id="3.40.50.300">
    <property type="entry name" value="P-loop containing nucleotide triphosphate hydrolases"/>
    <property type="match status" value="1"/>
</dbReference>
<dbReference type="InterPro" id="IPR000330">
    <property type="entry name" value="SNF2_N"/>
</dbReference>
<feature type="compositionally biased region" description="Basic and acidic residues" evidence="27">
    <location>
        <begin position="677"/>
        <end position="691"/>
    </location>
</feature>
<evidence type="ECO:0000256" key="23">
    <source>
        <dbReference type="ARBA" id="ARBA00070113"/>
    </source>
</evidence>
<evidence type="ECO:0000256" key="10">
    <source>
        <dbReference type="ARBA" id="ARBA00022741"/>
    </source>
</evidence>
<evidence type="ECO:0000256" key="3">
    <source>
        <dbReference type="ARBA" id="ARBA00007025"/>
    </source>
</evidence>
<name>A0A6J2RZE6_COTGO</name>
<dbReference type="InterPro" id="IPR014001">
    <property type="entry name" value="Helicase_ATP-bd"/>
</dbReference>
<dbReference type="InterPro" id="IPR001650">
    <property type="entry name" value="Helicase_C-like"/>
</dbReference>
<proteinExistence type="inferred from homology"/>
<dbReference type="GO" id="GO:0005524">
    <property type="term" value="F:ATP binding"/>
    <property type="evidence" value="ECO:0007669"/>
    <property type="project" value="UniProtKB-KW"/>
</dbReference>
<evidence type="ECO:0000256" key="13">
    <source>
        <dbReference type="ARBA" id="ARBA00022806"/>
    </source>
</evidence>
<keyword evidence="10" id="KW-0547">Nucleotide-binding</keyword>
<dbReference type="Gene3D" id="3.40.50.10810">
    <property type="entry name" value="Tandem AAA-ATPase domain"/>
    <property type="match status" value="1"/>
</dbReference>
<feature type="region of interest" description="Disordered" evidence="27">
    <location>
        <begin position="587"/>
        <end position="609"/>
    </location>
</feature>
<evidence type="ECO:0000256" key="1">
    <source>
        <dbReference type="ARBA" id="ARBA00004123"/>
    </source>
</evidence>
<keyword evidence="16" id="KW-0805">Transcription regulation</keyword>